<reference evidence="1 2" key="1">
    <citation type="submission" date="2016-09" db="EMBL/GenBank/DDBJ databases">
        <title>Genomic Taxonomy of the Vibrionaceae.</title>
        <authorList>
            <person name="Gonzalez-Castillo A."/>
            <person name="Gomez-Gil B."/>
            <person name="Enciso-Ibarra K."/>
        </authorList>
    </citation>
    <scope>NUCLEOTIDE SEQUENCE [LARGE SCALE GENOMIC DNA]</scope>
    <source>
        <strain evidence="1 2">CAIM 1731</strain>
    </source>
</reference>
<evidence type="ECO:0008006" key="3">
    <source>
        <dbReference type="Google" id="ProtNLM"/>
    </source>
</evidence>
<name>A0ABX3F445_9VIBR</name>
<comment type="caution">
    <text evidence="1">The sequence shown here is derived from an EMBL/GenBank/DDBJ whole genome shotgun (WGS) entry which is preliminary data.</text>
</comment>
<organism evidence="1 2">
    <name type="scientific">Vibrio ponticus</name>
    <dbReference type="NCBI Taxonomy" id="265668"/>
    <lineage>
        <taxon>Bacteria</taxon>
        <taxon>Pseudomonadati</taxon>
        <taxon>Pseudomonadota</taxon>
        <taxon>Gammaproteobacteria</taxon>
        <taxon>Vibrionales</taxon>
        <taxon>Vibrionaceae</taxon>
        <taxon>Vibrio</taxon>
    </lineage>
</organism>
<dbReference type="EMBL" id="MJMI01000156">
    <property type="protein sequence ID" value="OLQ84732.1"/>
    <property type="molecule type" value="Genomic_DNA"/>
</dbReference>
<accession>A0ABX3F445</accession>
<gene>
    <name evidence="1" type="ORF">BIY21_19845</name>
</gene>
<protein>
    <recommendedName>
        <fullName evidence="3">Lipoprotein</fullName>
    </recommendedName>
</protein>
<evidence type="ECO:0000313" key="1">
    <source>
        <dbReference type="EMBL" id="OLQ84732.1"/>
    </source>
</evidence>
<dbReference type="RefSeq" id="WP_075652679.1">
    <property type="nucleotide sequence ID" value="NZ_AP019657.1"/>
</dbReference>
<proteinExistence type="predicted"/>
<evidence type="ECO:0000313" key="2">
    <source>
        <dbReference type="Proteomes" id="UP000186206"/>
    </source>
</evidence>
<sequence length="148" mass="15653">MKMQTQWLLTGMFTLVLVGCGGGGGGSSDNGGGSAAAPSAPTRAMSDIVVASDNTLSSTYQLTIDVNLTQLSGKQAYIVICPNNGQKIDYDSCFTKASLDDGIGKFELLLPNHQLSLIAEVTPMEAGSNPLTFTWQYDNQAQSTWLIP</sequence>
<dbReference type="Proteomes" id="UP000186206">
    <property type="component" value="Unassembled WGS sequence"/>
</dbReference>
<dbReference type="PROSITE" id="PS51257">
    <property type="entry name" value="PROKAR_LIPOPROTEIN"/>
    <property type="match status" value="1"/>
</dbReference>
<keyword evidence="2" id="KW-1185">Reference proteome</keyword>